<accession>A0A4Q8AS35</accession>
<keyword evidence="1" id="KW-0560">Oxidoreductase</keyword>
<dbReference type="PANTHER" id="PTHR14239">
    <property type="entry name" value="DUDULIN-RELATED"/>
    <property type="match status" value="1"/>
</dbReference>
<keyword evidence="4" id="KW-1185">Reference proteome</keyword>
<feature type="domain" description="Pyrroline-5-carboxylate reductase catalytic N-terminal" evidence="2">
    <location>
        <begin position="3"/>
        <end position="92"/>
    </location>
</feature>
<dbReference type="EMBL" id="SHLC01000001">
    <property type="protein sequence ID" value="RZU66993.1"/>
    <property type="molecule type" value="Genomic_DNA"/>
</dbReference>
<dbReference type="Proteomes" id="UP000291483">
    <property type="component" value="Unassembled WGS sequence"/>
</dbReference>
<dbReference type="AlphaFoldDB" id="A0A4Q8AS35"/>
<dbReference type="SUPFAM" id="SSF51735">
    <property type="entry name" value="NAD(P)-binding Rossmann-fold domains"/>
    <property type="match status" value="1"/>
</dbReference>
<dbReference type="RefSeq" id="WP_130507106.1">
    <property type="nucleotide sequence ID" value="NZ_SHLC01000001.1"/>
</dbReference>
<reference evidence="3 4" key="1">
    <citation type="submission" date="2019-02" db="EMBL/GenBank/DDBJ databases">
        <title>Sequencing the genomes of 1000 actinobacteria strains.</title>
        <authorList>
            <person name="Klenk H.-P."/>
        </authorList>
    </citation>
    <scope>NUCLEOTIDE SEQUENCE [LARGE SCALE GENOMIC DNA]</scope>
    <source>
        <strain evidence="3 4">DSM 18319</strain>
    </source>
</reference>
<evidence type="ECO:0000313" key="3">
    <source>
        <dbReference type="EMBL" id="RZU66993.1"/>
    </source>
</evidence>
<evidence type="ECO:0000259" key="2">
    <source>
        <dbReference type="Pfam" id="PF03807"/>
    </source>
</evidence>
<dbReference type="InterPro" id="IPR051267">
    <property type="entry name" value="STEAP_metalloreductase"/>
</dbReference>
<dbReference type="Pfam" id="PF03807">
    <property type="entry name" value="F420_oxidored"/>
    <property type="match status" value="1"/>
</dbReference>
<sequence>MTTIGIIGAGKVGTAVAQLALAAGDEVLIAGSPNALFLEQILAMTAPGARVASLDELAATAELTVLAVPFGKIDTVDLERFTGAVVVDAANHWEPVDGTPKILIGAGALSTSEVVQRRHPGVRLVKSLNHLGYHDMDTDAAPVGAPRRRAVAVAGDDAEASGRVAAFLDRIGFDPVHIGTLAAGGVLQPGEELFGRFVQRAELLAAAGLEGLAA</sequence>
<organism evidence="3 4">
    <name type="scientific">Microterricola gilva</name>
    <dbReference type="NCBI Taxonomy" id="393267"/>
    <lineage>
        <taxon>Bacteria</taxon>
        <taxon>Bacillati</taxon>
        <taxon>Actinomycetota</taxon>
        <taxon>Actinomycetes</taxon>
        <taxon>Micrococcales</taxon>
        <taxon>Microbacteriaceae</taxon>
        <taxon>Microterricola</taxon>
    </lineage>
</organism>
<protein>
    <recommendedName>
        <fullName evidence="2">Pyrroline-5-carboxylate reductase catalytic N-terminal domain-containing protein</fullName>
    </recommendedName>
</protein>
<evidence type="ECO:0000256" key="1">
    <source>
        <dbReference type="ARBA" id="ARBA00023002"/>
    </source>
</evidence>
<dbReference type="InterPro" id="IPR028939">
    <property type="entry name" value="P5C_Rdtase_cat_N"/>
</dbReference>
<dbReference type="Gene3D" id="3.40.50.720">
    <property type="entry name" value="NAD(P)-binding Rossmann-like Domain"/>
    <property type="match status" value="1"/>
</dbReference>
<name>A0A4Q8AS35_9MICO</name>
<proteinExistence type="predicted"/>
<comment type="caution">
    <text evidence="3">The sequence shown here is derived from an EMBL/GenBank/DDBJ whole genome shotgun (WGS) entry which is preliminary data.</text>
</comment>
<dbReference type="OrthoDB" id="1523398at2"/>
<dbReference type="GO" id="GO:0016491">
    <property type="term" value="F:oxidoreductase activity"/>
    <property type="evidence" value="ECO:0007669"/>
    <property type="project" value="UniProtKB-KW"/>
</dbReference>
<gene>
    <name evidence="3" type="ORF">EV379_3368</name>
</gene>
<evidence type="ECO:0000313" key="4">
    <source>
        <dbReference type="Proteomes" id="UP000291483"/>
    </source>
</evidence>
<dbReference type="InterPro" id="IPR036291">
    <property type="entry name" value="NAD(P)-bd_dom_sf"/>
</dbReference>